<dbReference type="EMBL" id="CP069025">
    <property type="protein sequence ID" value="QRC93327.1"/>
    <property type="molecule type" value="Genomic_DNA"/>
</dbReference>
<dbReference type="InterPro" id="IPR050121">
    <property type="entry name" value="Cytochrome_P450_monoxygenase"/>
</dbReference>
<dbReference type="GO" id="GO:0005506">
    <property type="term" value="F:iron ion binding"/>
    <property type="evidence" value="ECO:0007669"/>
    <property type="project" value="InterPro"/>
</dbReference>
<comment type="cofactor">
    <cofactor evidence="1 4">
        <name>heme</name>
        <dbReference type="ChEBI" id="CHEBI:30413"/>
    </cofactor>
</comment>
<evidence type="ECO:0000256" key="3">
    <source>
        <dbReference type="ARBA" id="ARBA00023004"/>
    </source>
</evidence>
<dbReference type="PANTHER" id="PTHR24305">
    <property type="entry name" value="CYTOCHROME P450"/>
    <property type="match status" value="1"/>
</dbReference>
<dbReference type="PROSITE" id="PS00086">
    <property type="entry name" value="CYTOCHROME_P450"/>
    <property type="match status" value="1"/>
</dbReference>
<sequence>MYLETCAALSLAELCMLMLMHGVPSMYNVVCSYLVLFSLQYASINLYYTFIFPFYVSSLRYMPGPKNHHFFIGHALNQFRANGPYELYLSWSRQWPTAPFIRYISFANTETLLVNSLRAHQEVLSTKCYSFVKPPFFARIVGEVTGMGLVFAEGEDHKRQRKMLNGIFSTPNMKKLLPVVQRHGKRLTETIDQRIGSESSAVVEVVSLFSKATLDIIGLITLGKELDCFTAKPTFHECYDLIFNQSSLSAIITAVNTYIPLRSWLPLEANRSFVTANDEVKRILRQQIRLRQKEIATARTSVKKSSLPISRDVLMYLLEAPPSRQQQWTEDELLGYLLNFMSAGHETSATTLTWAVHVLSTRPDIQTRLRNEIMTLPSCGEPDYTQLEGLRYLHNFCREVLRVYAPAVMIWRQAAEAVIIENTYIPAGTNVIVSPQVSQSHPEIWGSSATAFEPDRWDSLPPESASPYAFQAFSSGPRVCIGKGLAMLEFKSLLVDIVRKYTFEAVEGKLVLENYLTLRPKGGFRVRFKIAGEDIAQRAD</sequence>
<dbReference type="OrthoDB" id="1470350at2759"/>
<keyword evidence="6" id="KW-0812">Transmembrane</keyword>
<feature type="binding site" description="axial binding residue" evidence="4">
    <location>
        <position position="480"/>
    </location>
    <ligand>
        <name>heme</name>
        <dbReference type="ChEBI" id="CHEBI:30413"/>
    </ligand>
    <ligandPart>
        <name>Fe</name>
        <dbReference type="ChEBI" id="CHEBI:18248"/>
    </ligandPart>
</feature>
<evidence type="ECO:0008006" key="9">
    <source>
        <dbReference type="Google" id="ProtNLM"/>
    </source>
</evidence>
<dbReference type="AlphaFoldDB" id="A0A7U2HZ13"/>
<dbReference type="Pfam" id="PF00067">
    <property type="entry name" value="p450"/>
    <property type="match status" value="1"/>
</dbReference>
<dbReference type="Gene3D" id="1.10.630.10">
    <property type="entry name" value="Cytochrome P450"/>
    <property type="match status" value="1"/>
</dbReference>
<dbReference type="PRINTS" id="PR00463">
    <property type="entry name" value="EP450I"/>
</dbReference>
<dbReference type="GO" id="GO:0020037">
    <property type="term" value="F:heme binding"/>
    <property type="evidence" value="ECO:0007669"/>
    <property type="project" value="InterPro"/>
</dbReference>
<organism evidence="7 8">
    <name type="scientific">Phaeosphaeria nodorum (strain SN15 / ATCC MYA-4574 / FGSC 10173)</name>
    <name type="common">Glume blotch fungus</name>
    <name type="synonym">Parastagonospora nodorum</name>
    <dbReference type="NCBI Taxonomy" id="321614"/>
    <lineage>
        <taxon>Eukaryota</taxon>
        <taxon>Fungi</taxon>
        <taxon>Dikarya</taxon>
        <taxon>Ascomycota</taxon>
        <taxon>Pezizomycotina</taxon>
        <taxon>Dothideomycetes</taxon>
        <taxon>Pleosporomycetidae</taxon>
        <taxon>Pleosporales</taxon>
        <taxon>Pleosporineae</taxon>
        <taxon>Phaeosphaeriaceae</taxon>
        <taxon>Parastagonospora</taxon>
    </lineage>
</organism>
<dbReference type="PRINTS" id="PR00385">
    <property type="entry name" value="P450"/>
</dbReference>
<feature type="transmembrane region" description="Helical" evidence="6">
    <location>
        <begin position="7"/>
        <end position="27"/>
    </location>
</feature>
<keyword evidence="6" id="KW-0472">Membrane</keyword>
<keyword evidence="2 4" id="KW-0479">Metal-binding</keyword>
<keyword evidence="8" id="KW-1185">Reference proteome</keyword>
<evidence type="ECO:0000256" key="5">
    <source>
        <dbReference type="RuleBase" id="RU000461"/>
    </source>
</evidence>
<keyword evidence="5" id="KW-0503">Monooxygenase</keyword>
<keyword evidence="5" id="KW-0560">Oxidoreductase</keyword>
<accession>A0A7U2HZ13</accession>
<evidence type="ECO:0000256" key="1">
    <source>
        <dbReference type="ARBA" id="ARBA00001971"/>
    </source>
</evidence>
<gene>
    <name evidence="7" type="ORF">JI435_035640</name>
</gene>
<name>A0A7U2HZ13_PHANO</name>
<dbReference type="VEuPathDB" id="FungiDB:JI435_035640"/>
<protein>
    <recommendedName>
        <fullName evidence="9">Cytochrome P450</fullName>
    </recommendedName>
</protein>
<evidence type="ECO:0000256" key="6">
    <source>
        <dbReference type="SAM" id="Phobius"/>
    </source>
</evidence>
<dbReference type="SUPFAM" id="SSF48264">
    <property type="entry name" value="Cytochrome P450"/>
    <property type="match status" value="1"/>
</dbReference>
<dbReference type="Proteomes" id="UP000663193">
    <property type="component" value="Chromosome 3"/>
</dbReference>
<evidence type="ECO:0000313" key="7">
    <source>
        <dbReference type="EMBL" id="QRC93327.1"/>
    </source>
</evidence>
<dbReference type="InterPro" id="IPR036396">
    <property type="entry name" value="Cyt_P450_sf"/>
</dbReference>
<dbReference type="InterPro" id="IPR017972">
    <property type="entry name" value="Cyt_P450_CS"/>
</dbReference>
<reference evidence="8" key="1">
    <citation type="journal article" date="2021" name="BMC Genomics">
        <title>Chromosome-level genome assembly and manually-curated proteome of model necrotroph Parastagonospora nodorum Sn15 reveals a genome-wide trove of candidate effector homologs, and redundancy of virulence-related functions within an accessory chromosome.</title>
        <authorList>
            <person name="Bertazzoni S."/>
            <person name="Jones D.A.B."/>
            <person name="Phan H.T."/>
            <person name="Tan K.-C."/>
            <person name="Hane J.K."/>
        </authorList>
    </citation>
    <scope>NUCLEOTIDE SEQUENCE [LARGE SCALE GENOMIC DNA]</scope>
    <source>
        <strain evidence="8">SN15 / ATCC MYA-4574 / FGSC 10173)</strain>
    </source>
</reference>
<feature type="transmembrane region" description="Helical" evidence="6">
    <location>
        <begin position="33"/>
        <end position="56"/>
    </location>
</feature>
<dbReference type="GO" id="GO:0016705">
    <property type="term" value="F:oxidoreductase activity, acting on paired donors, with incorporation or reduction of molecular oxygen"/>
    <property type="evidence" value="ECO:0007669"/>
    <property type="project" value="InterPro"/>
</dbReference>
<keyword evidence="3 4" id="KW-0408">Iron</keyword>
<dbReference type="PANTHER" id="PTHR24305:SF199">
    <property type="entry name" value="P450, PUTATIVE (EUROFUNG)-RELATED"/>
    <property type="match status" value="1"/>
</dbReference>
<evidence type="ECO:0000256" key="2">
    <source>
        <dbReference type="ARBA" id="ARBA00022723"/>
    </source>
</evidence>
<proteinExistence type="inferred from homology"/>
<dbReference type="InterPro" id="IPR002401">
    <property type="entry name" value="Cyt_P450_E_grp-I"/>
</dbReference>
<comment type="similarity">
    <text evidence="5">Belongs to the cytochrome P450 family.</text>
</comment>
<dbReference type="GO" id="GO:0004497">
    <property type="term" value="F:monooxygenase activity"/>
    <property type="evidence" value="ECO:0007669"/>
    <property type="project" value="UniProtKB-KW"/>
</dbReference>
<keyword evidence="6" id="KW-1133">Transmembrane helix</keyword>
<evidence type="ECO:0000256" key="4">
    <source>
        <dbReference type="PIRSR" id="PIRSR602401-1"/>
    </source>
</evidence>
<evidence type="ECO:0000313" key="8">
    <source>
        <dbReference type="Proteomes" id="UP000663193"/>
    </source>
</evidence>
<keyword evidence="4 5" id="KW-0349">Heme</keyword>
<dbReference type="InterPro" id="IPR001128">
    <property type="entry name" value="Cyt_P450"/>
</dbReference>